<dbReference type="Gene3D" id="1.10.287.110">
    <property type="entry name" value="DnaJ domain"/>
    <property type="match status" value="1"/>
</dbReference>
<dbReference type="GO" id="GO:0005634">
    <property type="term" value="C:nucleus"/>
    <property type="evidence" value="ECO:0007669"/>
    <property type="project" value="UniProtKB-SubCell"/>
</dbReference>
<comment type="caution">
    <text evidence="9">The sequence shown here is derived from an EMBL/GenBank/DDBJ whole genome shotgun (WGS) entry which is preliminary data.</text>
</comment>
<evidence type="ECO:0000256" key="4">
    <source>
        <dbReference type="ARBA" id="ARBA00022723"/>
    </source>
</evidence>
<keyword evidence="10" id="KW-1185">Reference proteome</keyword>
<evidence type="ECO:0000256" key="2">
    <source>
        <dbReference type="ARBA" id="ARBA00004496"/>
    </source>
</evidence>
<evidence type="ECO:0000313" key="9">
    <source>
        <dbReference type="EMBL" id="KAF6176159.1"/>
    </source>
</evidence>
<evidence type="ECO:0000256" key="3">
    <source>
        <dbReference type="ARBA" id="ARBA00006169"/>
    </source>
</evidence>
<dbReference type="InterPro" id="IPR036671">
    <property type="entry name" value="DPH_MB_sf"/>
</dbReference>
<dbReference type="InterPro" id="IPR001623">
    <property type="entry name" value="DnaJ_domain"/>
</dbReference>
<dbReference type="PANTHER" id="PTHR21454:SF47">
    <property type="entry name" value="DNAJ HEAT SHOCK N-TERMINAL DOMAIN-CONTAINING PROTEIN"/>
    <property type="match status" value="1"/>
</dbReference>
<feature type="domain" description="DPH-type MB" evidence="8">
    <location>
        <begin position="93"/>
        <end position="172"/>
    </location>
</feature>
<dbReference type="PROSITE" id="PS50076">
    <property type="entry name" value="DNAJ_2"/>
    <property type="match status" value="1"/>
</dbReference>
<dbReference type="GO" id="GO:0046872">
    <property type="term" value="F:metal ion binding"/>
    <property type="evidence" value="ECO:0007669"/>
    <property type="project" value="UniProtKB-KW"/>
</dbReference>
<dbReference type="GO" id="GO:0017183">
    <property type="term" value="P:protein histidyl modification to diphthamide"/>
    <property type="evidence" value="ECO:0007669"/>
    <property type="project" value="InterPro"/>
</dbReference>
<evidence type="ECO:0000259" key="8">
    <source>
        <dbReference type="PROSITE" id="PS51074"/>
    </source>
</evidence>
<dbReference type="OrthoDB" id="66964at2759"/>
<dbReference type="Pfam" id="PF05207">
    <property type="entry name" value="Zn_ribbon_CSL"/>
    <property type="match status" value="1"/>
</dbReference>
<proteinExistence type="inferred from homology"/>
<dbReference type="InterPro" id="IPR036869">
    <property type="entry name" value="J_dom_sf"/>
</dbReference>
<dbReference type="Gene3D" id="3.10.660.10">
    <property type="entry name" value="DPH Zinc finger"/>
    <property type="match status" value="1"/>
</dbReference>
<feature type="domain" description="J" evidence="7">
    <location>
        <begin position="12"/>
        <end position="83"/>
    </location>
</feature>
<dbReference type="InterPro" id="IPR044248">
    <property type="entry name" value="DPH3/4-like"/>
</dbReference>
<evidence type="ECO:0000313" key="10">
    <source>
        <dbReference type="Proteomes" id="UP000541444"/>
    </source>
</evidence>
<dbReference type="GO" id="GO:0005829">
    <property type="term" value="C:cytosol"/>
    <property type="evidence" value="ECO:0007669"/>
    <property type="project" value="TreeGrafter"/>
</dbReference>
<organism evidence="9 10">
    <name type="scientific">Kingdonia uniflora</name>
    <dbReference type="NCBI Taxonomy" id="39325"/>
    <lineage>
        <taxon>Eukaryota</taxon>
        <taxon>Viridiplantae</taxon>
        <taxon>Streptophyta</taxon>
        <taxon>Embryophyta</taxon>
        <taxon>Tracheophyta</taxon>
        <taxon>Spermatophyta</taxon>
        <taxon>Magnoliopsida</taxon>
        <taxon>Ranunculales</taxon>
        <taxon>Circaeasteraceae</taxon>
        <taxon>Kingdonia</taxon>
    </lineage>
</organism>
<dbReference type="SMART" id="SM00271">
    <property type="entry name" value="DnaJ"/>
    <property type="match status" value="1"/>
</dbReference>
<evidence type="ECO:0008006" key="11">
    <source>
        <dbReference type="Google" id="ProtNLM"/>
    </source>
</evidence>
<reference evidence="9 10" key="1">
    <citation type="journal article" date="2020" name="IScience">
        <title>Genome Sequencing of the Endangered Kingdonia uniflora (Circaeasteraceae, Ranunculales) Reveals Potential Mechanisms of Evolutionary Specialization.</title>
        <authorList>
            <person name="Sun Y."/>
            <person name="Deng T."/>
            <person name="Zhang A."/>
            <person name="Moore M.J."/>
            <person name="Landis J.B."/>
            <person name="Lin N."/>
            <person name="Zhang H."/>
            <person name="Zhang X."/>
            <person name="Huang J."/>
            <person name="Zhang X."/>
            <person name="Sun H."/>
            <person name="Wang H."/>
        </authorList>
    </citation>
    <scope>NUCLEOTIDE SEQUENCE [LARGE SCALE GENOMIC DNA]</scope>
    <source>
        <strain evidence="9">TB1705</strain>
        <tissue evidence="9">Leaf</tissue>
    </source>
</reference>
<keyword evidence="4" id="KW-0479">Metal-binding</keyword>
<dbReference type="Pfam" id="PF00226">
    <property type="entry name" value="DnaJ"/>
    <property type="match status" value="1"/>
</dbReference>
<comment type="similarity">
    <text evidence="3">Belongs to the DPH4 family.</text>
</comment>
<dbReference type="CDD" id="cd06257">
    <property type="entry name" value="DnaJ"/>
    <property type="match status" value="1"/>
</dbReference>
<dbReference type="AlphaFoldDB" id="A0A7J7P9S4"/>
<dbReference type="SUPFAM" id="SSF144217">
    <property type="entry name" value="CSL zinc finger"/>
    <property type="match status" value="1"/>
</dbReference>
<evidence type="ECO:0000256" key="6">
    <source>
        <dbReference type="ARBA" id="ARBA00023242"/>
    </source>
</evidence>
<evidence type="ECO:0000256" key="1">
    <source>
        <dbReference type="ARBA" id="ARBA00004123"/>
    </source>
</evidence>
<dbReference type="EMBL" id="JACGCM010000119">
    <property type="protein sequence ID" value="KAF6176159.1"/>
    <property type="molecule type" value="Genomic_DNA"/>
</dbReference>
<name>A0A7J7P9S4_9MAGN</name>
<evidence type="ECO:0000256" key="5">
    <source>
        <dbReference type="ARBA" id="ARBA00023004"/>
    </source>
</evidence>
<gene>
    <name evidence="9" type="ORF">GIB67_023450</name>
</gene>
<keyword evidence="6" id="KW-0539">Nucleus</keyword>
<sequence length="174" mass="20085">MLLVGRSSMERTHYDILSVKEDARYEEIRTSYRSALLISHPDKLQGITNMSDAHQLEERFLTIQKAWEILGDSSSRAFYDRGLRNLRQDLETVEDDICLEEMTVEDVGEVTEIFYHCRCGDYFAIDSTELKDMGYLFERCGDNVLLQRPDTMPTSIIIPCGSCSLKIRLTIQTQ</sequence>
<comment type="subcellular location">
    <subcellularLocation>
        <location evidence="2">Cytoplasm</location>
    </subcellularLocation>
    <subcellularLocation>
        <location evidence="1">Nucleus</location>
    </subcellularLocation>
</comment>
<dbReference type="SUPFAM" id="SSF46565">
    <property type="entry name" value="Chaperone J-domain"/>
    <property type="match status" value="1"/>
</dbReference>
<dbReference type="Proteomes" id="UP000541444">
    <property type="component" value="Unassembled WGS sequence"/>
</dbReference>
<dbReference type="PANTHER" id="PTHR21454">
    <property type="entry name" value="DPH3 HOMOLOG-RELATED"/>
    <property type="match status" value="1"/>
</dbReference>
<dbReference type="PRINTS" id="PR00625">
    <property type="entry name" value="JDOMAIN"/>
</dbReference>
<protein>
    <recommendedName>
        <fullName evidence="11">DPH4 homolog</fullName>
    </recommendedName>
</protein>
<dbReference type="InterPro" id="IPR007872">
    <property type="entry name" value="DPH_MB_dom"/>
</dbReference>
<dbReference type="PROSITE" id="PS51074">
    <property type="entry name" value="DPH_MB"/>
    <property type="match status" value="1"/>
</dbReference>
<accession>A0A7J7P9S4</accession>
<evidence type="ECO:0000259" key="7">
    <source>
        <dbReference type="PROSITE" id="PS50076"/>
    </source>
</evidence>
<keyword evidence="5" id="KW-0408">Iron</keyword>